<dbReference type="Proteomes" id="UP000585638">
    <property type="component" value="Unassembled WGS sequence"/>
</dbReference>
<dbReference type="InterPro" id="IPR036388">
    <property type="entry name" value="WH-like_DNA-bd_sf"/>
</dbReference>
<dbReference type="GO" id="GO:0016987">
    <property type="term" value="F:sigma factor activity"/>
    <property type="evidence" value="ECO:0007669"/>
    <property type="project" value="UniProtKB-KW"/>
</dbReference>
<evidence type="ECO:0000256" key="3">
    <source>
        <dbReference type="ARBA" id="ARBA00023082"/>
    </source>
</evidence>
<evidence type="ECO:0000313" key="8">
    <source>
        <dbReference type="EMBL" id="MBB5891148.1"/>
    </source>
</evidence>
<evidence type="ECO:0000259" key="6">
    <source>
        <dbReference type="Pfam" id="PF04542"/>
    </source>
</evidence>
<dbReference type="InterPro" id="IPR013325">
    <property type="entry name" value="RNA_pol_sigma_r2"/>
</dbReference>
<dbReference type="InterPro" id="IPR014284">
    <property type="entry name" value="RNA_pol_sigma-70_dom"/>
</dbReference>
<evidence type="ECO:0000313" key="9">
    <source>
        <dbReference type="Proteomes" id="UP000585638"/>
    </source>
</evidence>
<evidence type="ECO:0000256" key="5">
    <source>
        <dbReference type="ARBA" id="ARBA00023163"/>
    </source>
</evidence>
<reference evidence="8 9" key="1">
    <citation type="submission" date="2020-08" db="EMBL/GenBank/DDBJ databases">
        <title>Sequencing the genomes of 1000 actinobacteria strains.</title>
        <authorList>
            <person name="Klenk H.-P."/>
        </authorList>
    </citation>
    <scope>NUCLEOTIDE SEQUENCE [LARGE SCALE GENOMIC DNA]</scope>
    <source>
        <strain evidence="8 9">DSM 43851</strain>
    </source>
</reference>
<keyword evidence="2" id="KW-0805">Transcription regulation</keyword>
<dbReference type="PANTHER" id="PTHR43133">
    <property type="entry name" value="RNA POLYMERASE ECF-TYPE SIGMA FACTO"/>
    <property type="match status" value="1"/>
</dbReference>
<dbReference type="InterPro" id="IPR007630">
    <property type="entry name" value="RNA_pol_sigma70_r4"/>
</dbReference>
<name>A0A7W9KEJ9_9PSEU</name>
<dbReference type="EMBL" id="JACHIR010000001">
    <property type="protein sequence ID" value="MBB5891148.1"/>
    <property type="molecule type" value="Genomic_DNA"/>
</dbReference>
<evidence type="ECO:0000256" key="2">
    <source>
        <dbReference type="ARBA" id="ARBA00023015"/>
    </source>
</evidence>
<keyword evidence="9" id="KW-1185">Reference proteome</keyword>
<accession>A0A7W9KEJ9</accession>
<comment type="similarity">
    <text evidence="1">Belongs to the sigma-70 factor family. ECF subfamily.</text>
</comment>
<evidence type="ECO:0000259" key="7">
    <source>
        <dbReference type="Pfam" id="PF04545"/>
    </source>
</evidence>
<comment type="caution">
    <text evidence="8">The sequence shown here is derived from an EMBL/GenBank/DDBJ whole genome shotgun (WGS) entry which is preliminary data.</text>
</comment>
<dbReference type="NCBIfam" id="NF007227">
    <property type="entry name" value="PRK09645.1"/>
    <property type="match status" value="1"/>
</dbReference>
<dbReference type="AlphaFoldDB" id="A0A7W9KEJ9"/>
<evidence type="ECO:0000256" key="1">
    <source>
        <dbReference type="ARBA" id="ARBA00010641"/>
    </source>
</evidence>
<organism evidence="8 9">
    <name type="scientific">Kutzneria kofuensis</name>
    <dbReference type="NCBI Taxonomy" id="103725"/>
    <lineage>
        <taxon>Bacteria</taxon>
        <taxon>Bacillati</taxon>
        <taxon>Actinomycetota</taxon>
        <taxon>Actinomycetes</taxon>
        <taxon>Pseudonocardiales</taxon>
        <taxon>Pseudonocardiaceae</taxon>
        <taxon>Kutzneria</taxon>
    </lineage>
</organism>
<dbReference type="GO" id="GO:0003677">
    <property type="term" value="F:DNA binding"/>
    <property type="evidence" value="ECO:0007669"/>
    <property type="project" value="UniProtKB-KW"/>
</dbReference>
<keyword evidence="5" id="KW-0804">Transcription</keyword>
<gene>
    <name evidence="8" type="ORF">BJ998_002344</name>
</gene>
<dbReference type="Pfam" id="PF04545">
    <property type="entry name" value="Sigma70_r4"/>
    <property type="match status" value="1"/>
</dbReference>
<dbReference type="GO" id="GO:0006352">
    <property type="term" value="P:DNA-templated transcription initiation"/>
    <property type="evidence" value="ECO:0007669"/>
    <property type="project" value="InterPro"/>
</dbReference>
<feature type="domain" description="RNA polymerase sigma-70 region 4" evidence="7">
    <location>
        <begin position="123"/>
        <end position="171"/>
    </location>
</feature>
<dbReference type="InterPro" id="IPR013324">
    <property type="entry name" value="RNA_pol_sigma_r3/r4-like"/>
</dbReference>
<dbReference type="Gene3D" id="1.10.10.10">
    <property type="entry name" value="Winged helix-like DNA-binding domain superfamily/Winged helix DNA-binding domain"/>
    <property type="match status" value="1"/>
</dbReference>
<feature type="domain" description="RNA polymerase sigma-70 region 2" evidence="6">
    <location>
        <begin position="23"/>
        <end position="91"/>
    </location>
</feature>
<keyword evidence="3" id="KW-0731">Sigma factor</keyword>
<dbReference type="Gene3D" id="1.10.1740.10">
    <property type="match status" value="1"/>
</dbReference>
<dbReference type="InterPro" id="IPR039425">
    <property type="entry name" value="RNA_pol_sigma-70-like"/>
</dbReference>
<dbReference type="SUPFAM" id="SSF88946">
    <property type="entry name" value="Sigma2 domain of RNA polymerase sigma factors"/>
    <property type="match status" value="1"/>
</dbReference>
<dbReference type="CDD" id="cd06171">
    <property type="entry name" value="Sigma70_r4"/>
    <property type="match status" value="1"/>
</dbReference>
<dbReference type="RefSeq" id="WP_052394903.1">
    <property type="nucleotide sequence ID" value="NZ_BAAAWY010000045.1"/>
</dbReference>
<keyword evidence="4" id="KW-0238">DNA-binding</keyword>
<protein>
    <submittedName>
        <fullName evidence="8">RNA polymerase sigma-70 factor (ECF subfamily)</fullName>
    </submittedName>
</protein>
<dbReference type="PANTHER" id="PTHR43133:SF52">
    <property type="entry name" value="ECF RNA POLYMERASE SIGMA FACTOR SIGL"/>
    <property type="match status" value="1"/>
</dbReference>
<dbReference type="NCBIfam" id="TIGR02937">
    <property type="entry name" value="sigma70-ECF"/>
    <property type="match status" value="1"/>
</dbReference>
<dbReference type="Pfam" id="PF04542">
    <property type="entry name" value="Sigma70_r2"/>
    <property type="match status" value="1"/>
</dbReference>
<proteinExistence type="inferred from homology"/>
<sequence length="181" mass="19888">MTRRDQPVAANAAGGDSTLVTALYQEHRGALFGHVLRLTGGDQQWAEDVVQETLFRAWRNADKLDDAPGLLRAWLFTVARRIVIDGRRSKGARPPETEAGPLEMVAVPDGTDKALSAMVVAEALRSLSPEHREAILQTYLKDRTVNEAAEVLGVPPGTVKSRVYYALRALRRALQDRGMTT</sequence>
<dbReference type="SUPFAM" id="SSF88659">
    <property type="entry name" value="Sigma3 and sigma4 domains of RNA polymerase sigma factors"/>
    <property type="match status" value="1"/>
</dbReference>
<evidence type="ECO:0000256" key="4">
    <source>
        <dbReference type="ARBA" id="ARBA00023125"/>
    </source>
</evidence>
<dbReference type="InterPro" id="IPR007627">
    <property type="entry name" value="RNA_pol_sigma70_r2"/>
</dbReference>